<keyword evidence="4" id="KW-1185">Reference proteome</keyword>
<protein>
    <recommendedName>
        <fullName evidence="5">Pentacotripeptide-repeat region of PRORP domain-containing protein</fullName>
    </recommendedName>
</protein>
<evidence type="ECO:0000256" key="1">
    <source>
        <dbReference type="ARBA" id="ARBA00022737"/>
    </source>
</evidence>
<dbReference type="eggNOG" id="KOG4197">
    <property type="taxonomic scope" value="Eukaryota"/>
</dbReference>
<accession>A0A067FPY4</accession>
<dbReference type="PROSITE" id="PS51375">
    <property type="entry name" value="PPR"/>
    <property type="match status" value="5"/>
</dbReference>
<dbReference type="Gene3D" id="1.25.40.10">
    <property type="entry name" value="Tetratricopeptide repeat domain"/>
    <property type="match status" value="3"/>
</dbReference>
<dbReference type="STRING" id="2711.A0A067FPY4"/>
<evidence type="ECO:0008006" key="5">
    <source>
        <dbReference type="Google" id="ProtNLM"/>
    </source>
</evidence>
<dbReference type="PANTHER" id="PTHR47003:SF2">
    <property type="entry name" value="OS01G0970900 PROTEIN"/>
    <property type="match status" value="1"/>
</dbReference>
<dbReference type="SMR" id="A0A067FPY4"/>
<dbReference type="PaxDb" id="2711-XP_006476892.1"/>
<feature type="repeat" description="PPR" evidence="2">
    <location>
        <begin position="372"/>
        <end position="406"/>
    </location>
</feature>
<dbReference type="Pfam" id="PF01535">
    <property type="entry name" value="PPR"/>
    <property type="match status" value="3"/>
</dbReference>
<dbReference type="AlphaFoldDB" id="A0A067FPY4"/>
<dbReference type="InterPro" id="IPR002885">
    <property type="entry name" value="PPR_rpt"/>
</dbReference>
<dbReference type="NCBIfam" id="TIGR00756">
    <property type="entry name" value="PPR"/>
    <property type="match status" value="4"/>
</dbReference>
<dbReference type="Proteomes" id="UP000027120">
    <property type="component" value="Unassembled WGS sequence"/>
</dbReference>
<organism evidence="3 4">
    <name type="scientific">Citrus sinensis</name>
    <name type="common">Sweet orange</name>
    <name type="synonym">Citrus aurantium var. sinensis</name>
    <dbReference type="NCBI Taxonomy" id="2711"/>
    <lineage>
        <taxon>Eukaryota</taxon>
        <taxon>Viridiplantae</taxon>
        <taxon>Streptophyta</taxon>
        <taxon>Embryophyta</taxon>
        <taxon>Tracheophyta</taxon>
        <taxon>Spermatophyta</taxon>
        <taxon>Magnoliopsida</taxon>
        <taxon>eudicotyledons</taxon>
        <taxon>Gunneridae</taxon>
        <taxon>Pentapetalae</taxon>
        <taxon>rosids</taxon>
        <taxon>malvids</taxon>
        <taxon>Sapindales</taxon>
        <taxon>Rutaceae</taxon>
        <taxon>Aurantioideae</taxon>
        <taxon>Citrus</taxon>
    </lineage>
</organism>
<feature type="repeat" description="PPR" evidence="2">
    <location>
        <begin position="513"/>
        <end position="547"/>
    </location>
</feature>
<proteinExistence type="predicted"/>
<feature type="repeat" description="PPR" evidence="2">
    <location>
        <begin position="265"/>
        <end position="299"/>
    </location>
</feature>
<dbReference type="InterPro" id="IPR044578">
    <property type="entry name" value="BIR6-like"/>
</dbReference>
<dbReference type="GO" id="GO:0008380">
    <property type="term" value="P:RNA splicing"/>
    <property type="evidence" value="ECO:0000318"/>
    <property type="project" value="GO_Central"/>
</dbReference>
<name>A0A067FPY4_CITSI</name>
<dbReference type="EMBL" id="KK784892">
    <property type="protein sequence ID" value="KDO69474.1"/>
    <property type="molecule type" value="Genomic_DNA"/>
</dbReference>
<dbReference type="Pfam" id="PF13812">
    <property type="entry name" value="PPR_3"/>
    <property type="match status" value="1"/>
</dbReference>
<evidence type="ECO:0000313" key="3">
    <source>
        <dbReference type="EMBL" id="KDO69474.1"/>
    </source>
</evidence>
<evidence type="ECO:0000256" key="2">
    <source>
        <dbReference type="PROSITE-ProRule" id="PRU00708"/>
    </source>
</evidence>
<keyword evidence="1" id="KW-0677">Repeat</keyword>
<dbReference type="Pfam" id="PF13041">
    <property type="entry name" value="PPR_2"/>
    <property type="match status" value="1"/>
</dbReference>
<feature type="repeat" description="PPR" evidence="2">
    <location>
        <begin position="407"/>
        <end position="441"/>
    </location>
</feature>
<gene>
    <name evidence="3" type="ORF">CISIN_1g037477mg</name>
</gene>
<dbReference type="PANTHER" id="PTHR47003">
    <property type="entry name" value="OS01G0970900 PROTEIN"/>
    <property type="match status" value="1"/>
</dbReference>
<dbReference type="GO" id="GO:0005739">
    <property type="term" value="C:mitochondrion"/>
    <property type="evidence" value="ECO:0000318"/>
    <property type="project" value="GO_Central"/>
</dbReference>
<dbReference type="GO" id="GO:0003729">
    <property type="term" value="F:mRNA binding"/>
    <property type="evidence" value="ECO:0000318"/>
    <property type="project" value="GO_Central"/>
</dbReference>
<dbReference type="InterPro" id="IPR011990">
    <property type="entry name" value="TPR-like_helical_dom_sf"/>
</dbReference>
<feature type="repeat" description="PPR" evidence="2">
    <location>
        <begin position="442"/>
        <end position="476"/>
    </location>
</feature>
<reference evidence="3 4" key="1">
    <citation type="submission" date="2014-04" db="EMBL/GenBank/DDBJ databases">
        <authorList>
            <consortium name="International Citrus Genome Consortium"/>
            <person name="Gmitter F."/>
            <person name="Chen C."/>
            <person name="Farmerie W."/>
            <person name="Harkins T."/>
            <person name="Desany B."/>
            <person name="Mohiuddin M."/>
            <person name="Kodira C."/>
            <person name="Borodovsky M."/>
            <person name="Lomsadze A."/>
            <person name="Burns P."/>
            <person name="Jenkins J."/>
            <person name="Prochnik S."/>
            <person name="Shu S."/>
            <person name="Chapman J."/>
            <person name="Pitluck S."/>
            <person name="Schmutz J."/>
            <person name="Rokhsar D."/>
        </authorList>
    </citation>
    <scope>NUCLEOTIDE SEQUENCE</scope>
</reference>
<evidence type="ECO:0000313" key="4">
    <source>
        <dbReference type="Proteomes" id="UP000027120"/>
    </source>
</evidence>
<sequence length="639" mass="73527">MNRSKAVLSSLRLANSLLSIRSSSTRPLFTRVTHFFHISSFTASNQSHTSQFHINTCQKIFFSTSPNSSLELILACDWSDELENKLEELSPKLTHESVVYVLRKLDNDPEKASAFFNWVCDKKQFRPSSTVYSLMLRNLVNKDSLKQFWVTLRRMKEDHCYIEEETYLSILGVLKKAKKASDLAALNQFHDGMVKEIAMDNVAKTLVDVVLGSDWDDKIGKKLEDMKIELSDNFVLTVLKELRIYPVKALGFFRWVGEHSGYKHNTITYNGILRVLARHESVRDFWNVVEEMKKEGYEMDIDTYIKISRQFQKFRMMEDAVKLFEFMMDGPYKPSVQDCSLLLRSISSINNPDLGLVFRVANKYESLGNSLSKSVYDGIHRALTKLGRFDEAEKMMKAMKNAGFEPDNITYSQVIFGLCKAGRFEDACNVLDEMEENGCIPDIKTWTILIQGHCAANEVDRALLCFAKMMEKNYDADADLLDVLINGFLSQKRVNGAYKLLVEMIEKVRLRPWQATFKTLIEKLLGARRLEEAMNLLRLMKKQNYPPFPEPFVQYISKFGTVEDASEFLKALSVKEYPSSAAYLQVFESFFNEGRHYEAKDLLYKCPHHIRQDSKISLLFGSAKSNKVTIPSRKESTSF</sequence>